<sequence length="225" mass="24094">MNIKKTTFAAITTVSLLTFSLGGQIFAAGGSFKDVDSVNGKEKIISLKDQGLIKGVSDTQFVPGSKVTVAQGIQFISGGLQLSLAAIDFNKAPVASGLFTNVKDNAWYAEAFINAHYNGVEIPADIDPTKPMTKELFTVLLMQATEKVGNLPMINIIPTDIADSDQFDPASQGSIQRSLKYNINALDASGKFNPKSEITRAEAAVMLYNALEFLKSRADVTPPQS</sequence>
<evidence type="ECO:0000256" key="1">
    <source>
        <dbReference type="SAM" id="SignalP"/>
    </source>
</evidence>
<dbReference type="InterPro" id="IPR001119">
    <property type="entry name" value="SLH_dom"/>
</dbReference>
<dbReference type="EMBL" id="WJXB01000002">
    <property type="protein sequence ID" value="MRN52382.1"/>
    <property type="molecule type" value="Genomic_DNA"/>
</dbReference>
<feature type="signal peptide" evidence="1">
    <location>
        <begin position="1"/>
        <end position="27"/>
    </location>
</feature>
<name>A0A7X2H2I3_9BACL</name>
<evidence type="ECO:0000313" key="3">
    <source>
        <dbReference type="EMBL" id="MRN52382.1"/>
    </source>
</evidence>
<reference evidence="3 4" key="1">
    <citation type="submission" date="2019-11" db="EMBL/GenBank/DDBJ databases">
        <title>Paenibacillus monticola sp. nov., a novel PGPR strain isolated from mountain sample in China.</title>
        <authorList>
            <person name="Zhao Q."/>
            <person name="Li H.-P."/>
            <person name="Zhang J.-L."/>
        </authorList>
    </citation>
    <scope>NUCLEOTIDE SEQUENCE [LARGE SCALE GENOMIC DNA]</scope>
    <source>
        <strain evidence="3 4">LC-T2</strain>
    </source>
</reference>
<dbReference type="AlphaFoldDB" id="A0A7X2H2I3"/>
<dbReference type="Pfam" id="PF00395">
    <property type="entry name" value="SLH"/>
    <property type="match status" value="2"/>
</dbReference>
<evidence type="ECO:0000259" key="2">
    <source>
        <dbReference type="PROSITE" id="PS51272"/>
    </source>
</evidence>
<keyword evidence="4" id="KW-1185">Reference proteome</keyword>
<feature type="domain" description="SLH" evidence="2">
    <location>
        <begin position="158"/>
        <end position="221"/>
    </location>
</feature>
<feature type="chain" id="PRO_5031496536" evidence="1">
    <location>
        <begin position="28"/>
        <end position="225"/>
    </location>
</feature>
<proteinExistence type="predicted"/>
<accession>A0A7X2H2I3</accession>
<dbReference type="Proteomes" id="UP000463051">
    <property type="component" value="Unassembled WGS sequence"/>
</dbReference>
<gene>
    <name evidence="3" type="ORF">GJB61_05165</name>
</gene>
<dbReference type="PROSITE" id="PS51272">
    <property type="entry name" value="SLH"/>
    <property type="match status" value="1"/>
</dbReference>
<protein>
    <submittedName>
        <fullName evidence="3">S-layer homology domain-containing protein</fullName>
    </submittedName>
</protein>
<evidence type="ECO:0000313" key="4">
    <source>
        <dbReference type="Proteomes" id="UP000463051"/>
    </source>
</evidence>
<dbReference type="RefSeq" id="WP_154117413.1">
    <property type="nucleotide sequence ID" value="NZ_WJXB01000002.1"/>
</dbReference>
<keyword evidence="1" id="KW-0732">Signal</keyword>
<comment type="caution">
    <text evidence="3">The sequence shown here is derived from an EMBL/GenBank/DDBJ whole genome shotgun (WGS) entry which is preliminary data.</text>
</comment>
<organism evidence="3 4">
    <name type="scientific">Paenibacillus monticola</name>
    <dbReference type="NCBI Taxonomy" id="2666075"/>
    <lineage>
        <taxon>Bacteria</taxon>
        <taxon>Bacillati</taxon>
        <taxon>Bacillota</taxon>
        <taxon>Bacilli</taxon>
        <taxon>Bacillales</taxon>
        <taxon>Paenibacillaceae</taxon>
        <taxon>Paenibacillus</taxon>
    </lineage>
</organism>